<evidence type="ECO:0000313" key="4">
    <source>
        <dbReference type="EMBL" id="KAK3000452.1"/>
    </source>
</evidence>
<dbReference type="PANTHER" id="PTHR45647:SF132">
    <property type="entry name" value="KINASE WITH ADENINE NUCLEOTIDE ALPHA HYDROLASES-LIKE DOMAIN-CONTAINING PROTEIN"/>
    <property type="match status" value="1"/>
</dbReference>
<dbReference type="GO" id="GO:0061630">
    <property type="term" value="F:ubiquitin protein ligase activity"/>
    <property type="evidence" value="ECO:0007669"/>
    <property type="project" value="UniProtKB-EC"/>
</dbReference>
<dbReference type="InterPro" id="IPR051348">
    <property type="entry name" value="U-box_ubiquitin_ligases"/>
</dbReference>
<sequence>MEEQRRLEEARLAKEAASAVAKKGKGQIAELEAQKRRSAEIKALKEAKEEDKALDALAKSDVGYRKYSIETATVFFSESRKIREGSSEPIY</sequence>
<comment type="catalytic activity">
    <reaction evidence="1">
        <text>S-ubiquitinyl-[E2 ubiquitin-conjugating enzyme]-L-cysteine + [acceptor protein]-L-lysine = [E2 ubiquitin-conjugating enzyme]-L-cysteine + N(6)-ubiquitinyl-[acceptor protein]-L-lysine.</text>
        <dbReference type="EC" id="2.3.2.27"/>
    </reaction>
</comment>
<name>A0AA89AFM6_9ASTE</name>
<evidence type="ECO:0000313" key="5">
    <source>
        <dbReference type="Proteomes" id="UP001188597"/>
    </source>
</evidence>
<keyword evidence="3" id="KW-0833">Ubl conjugation pathway</keyword>
<organism evidence="4 5">
    <name type="scientific">Escallonia herrerae</name>
    <dbReference type="NCBI Taxonomy" id="1293975"/>
    <lineage>
        <taxon>Eukaryota</taxon>
        <taxon>Viridiplantae</taxon>
        <taxon>Streptophyta</taxon>
        <taxon>Embryophyta</taxon>
        <taxon>Tracheophyta</taxon>
        <taxon>Spermatophyta</taxon>
        <taxon>Magnoliopsida</taxon>
        <taxon>eudicotyledons</taxon>
        <taxon>Gunneridae</taxon>
        <taxon>Pentapetalae</taxon>
        <taxon>asterids</taxon>
        <taxon>campanulids</taxon>
        <taxon>Escalloniales</taxon>
        <taxon>Escalloniaceae</taxon>
        <taxon>Escallonia</taxon>
    </lineage>
</organism>
<evidence type="ECO:0000256" key="3">
    <source>
        <dbReference type="ARBA" id="ARBA00022786"/>
    </source>
</evidence>
<accession>A0AA89AFM6</accession>
<dbReference type="Proteomes" id="UP001188597">
    <property type="component" value="Unassembled WGS sequence"/>
</dbReference>
<comment type="caution">
    <text evidence="4">The sequence shown here is derived from an EMBL/GenBank/DDBJ whole genome shotgun (WGS) entry which is preliminary data.</text>
</comment>
<dbReference type="EC" id="2.3.2.27" evidence="2"/>
<dbReference type="EMBL" id="JAVXUP010003002">
    <property type="protein sequence ID" value="KAK3000452.1"/>
    <property type="molecule type" value="Genomic_DNA"/>
</dbReference>
<gene>
    <name evidence="4" type="ORF">RJ639_021123</name>
</gene>
<keyword evidence="5" id="KW-1185">Reference proteome</keyword>
<dbReference type="PANTHER" id="PTHR45647">
    <property type="entry name" value="OS02G0152300 PROTEIN"/>
    <property type="match status" value="1"/>
</dbReference>
<protein>
    <recommendedName>
        <fullName evidence="2">RING-type E3 ubiquitin transferase</fullName>
        <ecNumber evidence="2">2.3.2.27</ecNumber>
    </recommendedName>
</protein>
<reference evidence="4" key="1">
    <citation type="submission" date="2022-12" db="EMBL/GenBank/DDBJ databases">
        <title>Draft genome assemblies for two species of Escallonia (Escalloniales).</title>
        <authorList>
            <person name="Chanderbali A."/>
            <person name="Dervinis C."/>
            <person name="Anghel I."/>
            <person name="Soltis D."/>
            <person name="Soltis P."/>
            <person name="Zapata F."/>
        </authorList>
    </citation>
    <scope>NUCLEOTIDE SEQUENCE</scope>
    <source>
        <strain evidence="4">UCBG64.0493</strain>
        <tissue evidence="4">Leaf</tissue>
    </source>
</reference>
<evidence type="ECO:0000256" key="2">
    <source>
        <dbReference type="ARBA" id="ARBA00012483"/>
    </source>
</evidence>
<dbReference type="AlphaFoldDB" id="A0AA89AFM6"/>
<proteinExistence type="predicted"/>
<evidence type="ECO:0000256" key="1">
    <source>
        <dbReference type="ARBA" id="ARBA00000900"/>
    </source>
</evidence>